<comment type="similarity">
    <text evidence="2">Belongs to the CDC45 family.</text>
</comment>
<protein>
    <submittedName>
        <fullName evidence="7">DNA replication initiation factor cdc45</fullName>
    </submittedName>
</protein>
<evidence type="ECO:0000256" key="4">
    <source>
        <dbReference type="ARBA" id="ARBA00023242"/>
    </source>
</evidence>
<dbReference type="GO" id="GO:0006270">
    <property type="term" value="P:DNA replication initiation"/>
    <property type="evidence" value="ECO:0007669"/>
    <property type="project" value="InterPro"/>
</dbReference>
<evidence type="ECO:0000313" key="8">
    <source>
        <dbReference type="Proteomes" id="UP001149813"/>
    </source>
</evidence>
<accession>A0A9W7Y4U1</accession>
<keyword evidence="3" id="KW-0235">DNA replication</keyword>
<organism evidence="7 8">
    <name type="scientific">Coemansia erecta</name>
    <dbReference type="NCBI Taxonomy" id="147472"/>
    <lineage>
        <taxon>Eukaryota</taxon>
        <taxon>Fungi</taxon>
        <taxon>Fungi incertae sedis</taxon>
        <taxon>Zoopagomycota</taxon>
        <taxon>Kickxellomycotina</taxon>
        <taxon>Kickxellomycetes</taxon>
        <taxon>Kickxellales</taxon>
        <taxon>Kickxellaceae</taxon>
        <taxon>Coemansia</taxon>
    </lineage>
</organism>
<evidence type="ECO:0000256" key="1">
    <source>
        <dbReference type="ARBA" id="ARBA00004123"/>
    </source>
</evidence>
<comment type="subcellular location">
    <subcellularLocation>
        <location evidence="1">Nucleus</location>
    </subcellularLocation>
</comment>
<evidence type="ECO:0000256" key="5">
    <source>
        <dbReference type="ARBA" id="ARBA00023306"/>
    </source>
</evidence>
<dbReference type="GO" id="GO:0003743">
    <property type="term" value="F:translation initiation factor activity"/>
    <property type="evidence" value="ECO:0007669"/>
    <property type="project" value="UniProtKB-KW"/>
</dbReference>
<comment type="caution">
    <text evidence="7">The sequence shown here is derived from an EMBL/GenBank/DDBJ whole genome shotgun (WGS) entry which is preliminary data.</text>
</comment>
<dbReference type="InterPro" id="IPR003874">
    <property type="entry name" value="CDC45"/>
</dbReference>
<dbReference type="PANTHER" id="PTHR10507">
    <property type="entry name" value="CDC45-RELATED PROTEIN"/>
    <property type="match status" value="1"/>
</dbReference>
<dbReference type="PANTHER" id="PTHR10507:SF0">
    <property type="entry name" value="CELL DIVISION CONTROL PROTEIN 45 HOMOLOG"/>
    <property type="match status" value="1"/>
</dbReference>
<evidence type="ECO:0000313" key="7">
    <source>
        <dbReference type="EMBL" id="KAJ1723872.1"/>
    </source>
</evidence>
<evidence type="ECO:0000256" key="2">
    <source>
        <dbReference type="ARBA" id="ARBA00010727"/>
    </source>
</evidence>
<evidence type="ECO:0000256" key="3">
    <source>
        <dbReference type="ARBA" id="ARBA00022705"/>
    </source>
</evidence>
<proteinExistence type="inferred from homology"/>
<keyword evidence="4" id="KW-0539">Nucleus</keyword>
<feature type="region of interest" description="Disordered" evidence="6">
    <location>
        <begin position="277"/>
        <end position="309"/>
    </location>
</feature>
<dbReference type="GO" id="GO:0003682">
    <property type="term" value="F:chromatin binding"/>
    <property type="evidence" value="ECO:0007669"/>
    <property type="project" value="TreeGrafter"/>
</dbReference>
<dbReference type="Pfam" id="PF02724">
    <property type="entry name" value="CDC45"/>
    <property type="match status" value="2"/>
</dbReference>
<evidence type="ECO:0000256" key="6">
    <source>
        <dbReference type="SAM" id="MobiDB-lite"/>
    </source>
</evidence>
<dbReference type="GO" id="GO:0003688">
    <property type="term" value="F:DNA replication origin binding"/>
    <property type="evidence" value="ECO:0007669"/>
    <property type="project" value="TreeGrafter"/>
</dbReference>
<dbReference type="AlphaFoldDB" id="A0A9W7Y4U1"/>
<dbReference type="Proteomes" id="UP001149813">
    <property type="component" value="Unassembled WGS sequence"/>
</dbReference>
<keyword evidence="8" id="KW-1185">Reference proteome</keyword>
<keyword evidence="5" id="KW-0131">Cell cycle</keyword>
<keyword evidence="7" id="KW-0648">Protein biosynthesis</keyword>
<name>A0A9W7Y4U1_9FUNG</name>
<dbReference type="GO" id="GO:0003697">
    <property type="term" value="F:single-stranded DNA binding"/>
    <property type="evidence" value="ECO:0007669"/>
    <property type="project" value="TreeGrafter"/>
</dbReference>
<dbReference type="GO" id="GO:1902977">
    <property type="term" value="P:mitotic DNA replication preinitiation complex assembly"/>
    <property type="evidence" value="ECO:0007669"/>
    <property type="project" value="TreeGrafter"/>
</dbReference>
<keyword evidence="7" id="KW-0396">Initiation factor</keyword>
<dbReference type="OrthoDB" id="10258882at2759"/>
<feature type="compositionally biased region" description="Basic and acidic residues" evidence="6">
    <location>
        <begin position="169"/>
        <end position="180"/>
    </location>
</feature>
<feature type="region of interest" description="Disordered" evidence="6">
    <location>
        <begin position="151"/>
        <end position="183"/>
    </location>
</feature>
<dbReference type="GO" id="GO:0000727">
    <property type="term" value="P:double-strand break repair via break-induced replication"/>
    <property type="evidence" value="ECO:0007669"/>
    <property type="project" value="TreeGrafter"/>
</dbReference>
<dbReference type="GO" id="GO:0031261">
    <property type="term" value="C:DNA replication preinitiation complex"/>
    <property type="evidence" value="ECO:0007669"/>
    <property type="project" value="TreeGrafter"/>
</dbReference>
<dbReference type="EMBL" id="JANBOJ010000050">
    <property type="protein sequence ID" value="KAJ1723872.1"/>
    <property type="molecule type" value="Genomic_DNA"/>
</dbReference>
<sequence length="606" mass="66042">MVYVASNQYESAYQRIVDGAGHGGGTSVVIFAAADGDSLCALHILTTLLKRDSIGHRIVPVHSYSELGEQSTRQISGGAQIRTAVFVNCGGTVDIQEYVAMRDSLTVVIVDSHRPLNLYNIFWNDHVQCLDDGDVEESMADLRRAFEDIEFGADSENGSGSDSEDEDGDGGRAQRQRIGDDPDAFVRVQRERAERRETRAHSRQLVQAYYAQGAYHGQPSAVGMLHLAEQLGHPPTLDTVWCAIAGLATQRHLQHIGGPGYDQLVGRLRDTVRRISTAAAPSAREPAEPFNPAAEMPADEPGSSAVGPKQAISESAELRFALLRHWSLDSAMRFSPLVAGRLATWSSKGRARLLLLVAKLGLSQAEAQAPFVHLAPDLRAQLHARMRTLGADYSLGDALAAGFVRSYGWRRPAVSSDDMALALLALLHEGFYAAYDALTQPAALQRGLDAAMALQRRVVSLGLQMLERQAVKTLRSFRLAMVDEPLPPAALRQLALFLMHTLRDRCRPAHARLPFVIAAPQVEVAERMLVVGVVPEDCAMHVPPTLPGRLAESRFAGRARNHFGMVFDDVAHDLGADVQGGFFDSSLVEIARPDVAGFVDKLRRHL</sequence>
<reference evidence="7" key="1">
    <citation type="submission" date="2022-07" db="EMBL/GenBank/DDBJ databases">
        <title>Phylogenomic reconstructions and comparative analyses of Kickxellomycotina fungi.</title>
        <authorList>
            <person name="Reynolds N.K."/>
            <person name="Stajich J.E."/>
            <person name="Barry K."/>
            <person name="Grigoriev I.V."/>
            <person name="Crous P."/>
            <person name="Smith M.E."/>
        </authorList>
    </citation>
    <scope>NUCLEOTIDE SEQUENCE</scope>
    <source>
        <strain evidence="7">NBRC 32514</strain>
    </source>
</reference>
<gene>
    <name evidence="7" type="primary">CDC45</name>
    <name evidence="7" type="ORF">LPJ53_001829</name>
</gene>